<feature type="signal peptide" evidence="1">
    <location>
        <begin position="1"/>
        <end position="22"/>
    </location>
</feature>
<organism evidence="2 3">
    <name type="scientific">Gymnopilus dilepis</name>
    <dbReference type="NCBI Taxonomy" id="231916"/>
    <lineage>
        <taxon>Eukaryota</taxon>
        <taxon>Fungi</taxon>
        <taxon>Dikarya</taxon>
        <taxon>Basidiomycota</taxon>
        <taxon>Agaricomycotina</taxon>
        <taxon>Agaricomycetes</taxon>
        <taxon>Agaricomycetidae</taxon>
        <taxon>Agaricales</taxon>
        <taxon>Agaricineae</taxon>
        <taxon>Hymenogastraceae</taxon>
        <taxon>Gymnopilus</taxon>
    </lineage>
</organism>
<reference evidence="2 3" key="1">
    <citation type="journal article" date="2018" name="Evol. Lett.">
        <title>Horizontal gene cluster transfer increased hallucinogenic mushroom diversity.</title>
        <authorList>
            <person name="Reynolds H.T."/>
            <person name="Vijayakumar V."/>
            <person name="Gluck-Thaler E."/>
            <person name="Korotkin H.B."/>
            <person name="Matheny P.B."/>
            <person name="Slot J.C."/>
        </authorList>
    </citation>
    <scope>NUCLEOTIDE SEQUENCE [LARGE SCALE GENOMIC DNA]</scope>
    <source>
        <strain evidence="2 3">SRW20</strain>
    </source>
</reference>
<dbReference type="OrthoDB" id="5429515at2759"/>
<gene>
    <name evidence="2" type="ORF">CVT26_006256</name>
</gene>
<keyword evidence="1" id="KW-0732">Signal</keyword>
<dbReference type="InParanoid" id="A0A409Y181"/>
<accession>A0A409Y181</accession>
<sequence>MKFTSPFIYLAFVLVVSLSAEADTIVAFSGSSCDGDVGSTVQCDGSCHQFSGRHSLRISGSSTHCVTYFENTSCQFVESEGGTNIFGPGVCQNVNTGGPVDSFLCAPTSLCLV</sequence>
<dbReference type="EMBL" id="NHYE01001329">
    <property type="protein sequence ID" value="PPQ96767.1"/>
    <property type="molecule type" value="Genomic_DNA"/>
</dbReference>
<protein>
    <submittedName>
        <fullName evidence="2">Uncharacterized protein</fullName>
    </submittedName>
</protein>
<dbReference type="AlphaFoldDB" id="A0A409Y181"/>
<proteinExistence type="predicted"/>
<keyword evidence="3" id="KW-1185">Reference proteome</keyword>
<evidence type="ECO:0000313" key="3">
    <source>
        <dbReference type="Proteomes" id="UP000284706"/>
    </source>
</evidence>
<comment type="caution">
    <text evidence="2">The sequence shown here is derived from an EMBL/GenBank/DDBJ whole genome shotgun (WGS) entry which is preliminary data.</text>
</comment>
<evidence type="ECO:0000313" key="2">
    <source>
        <dbReference type="EMBL" id="PPQ96767.1"/>
    </source>
</evidence>
<name>A0A409Y181_9AGAR</name>
<dbReference type="Proteomes" id="UP000284706">
    <property type="component" value="Unassembled WGS sequence"/>
</dbReference>
<feature type="chain" id="PRO_5019417820" evidence="1">
    <location>
        <begin position="23"/>
        <end position="113"/>
    </location>
</feature>
<evidence type="ECO:0000256" key="1">
    <source>
        <dbReference type="SAM" id="SignalP"/>
    </source>
</evidence>